<reference evidence="1 2" key="1">
    <citation type="submission" date="2015-11" db="EMBL/GenBank/DDBJ databases">
        <title>Genomes and virulence difference between two physiological races of Phytophthora nicotianae.</title>
        <authorList>
            <person name="Liu H."/>
            <person name="Ma X."/>
            <person name="Yu H."/>
            <person name="Fang D."/>
            <person name="Li Y."/>
            <person name="Wang X."/>
            <person name="Wang W."/>
            <person name="Dong Y."/>
            <person name="Xiao B."/>
        </authorList>
    </citation>
    <scope>NUCLEOTIDE SEQUENCE [LARGE SCALE GENOMIC DNA]</scope>
    <source>
        <strain evidence="2">race 0</strain>
    </source>
</reference>
<sequence length="162" mass="17648">MDGLYYDASSSKDYQDAALLALMWYAFGRASDLGFVLKGSLSVSGVVRLIRVKTAEEQGISLFPDRDSFITCPLHAIAMALVMQDAPCAQLLEHPHLAATHDENLNAPTDIPLAEALDVCDELDSSIEPPQKKRKLPDENMKIHAYVNRVVKSASVGTTDAC</sequence>
<name>A0A0W8C168_PHYNI</name>
<protein>
    <submittedName>
        <fullName evidence="1">Uncharacterized protein</fullName>
    </submittedName>
</protein>
<dbReference type="EMBL" id="LNFO01005485">
    <property type="protein sequence ID" value="KUF77816.1"/>
    <property type="molecule type" value="Genomic_DNA"/>
</dbReference>
<evidence type="ECO:0000313" key="2">
    <source>
        <dbReference type="Proteomes" id="UP000052943"/>
    </source>
</evidence>
<gene>
    <name evidence="1" type="ORF">AM587_10000558</name>
</gene>
<proteinExistence type="predicted"/>
<comment type="caution">
    <text evidence="1">The sequence shown here is derived from an EMBL/GenBank/DDBJ whole genome shotgun (WGS) entry which is preliminary data.</text>
</comment>
<evidence type="ECO:0000313" key="1">
    <source>
        <dbReference type="EMBL" id="KUF77816.1"/>
    </source>
</evidence>
<dbReference type="Proteomes" id="UP000052943">
    <property type="component" value="Unassembled WGS sequence"/>
</dbReference>
<organism evidence="1 2">
    <name type="scientific">Phytophthora nicotianae</name>
    <name type="common">Potato buckeye rot agent</name>
    <name type="synonym">Phytophthora parasitica</name>
    <dbReference type="NCBI Taxonomy" id="4792"/>
    <lineage>
        <taxon>Eukaryota</taxon>
        <taxon>Sar</taxon>
        <taxon>Stramenopiles</taxon>
        <taxon>Oomycota</taxon>
        <taxon>Peronosporomycetes</taxon>
        <taxon>Peronosporales</taxon>
        <taxon>Peronosporaceae</taxon>
        <taxon>Phytophthora</taxon>
    </lineage>
</organism>
<accession>A0A0W8C168</accession>
<dbReference type="STRING" id="4790.A0A0W8C168"/>
<dbReference type="AlphaFoldDB" id="A0A0W8C168"/>